<dbReference type="EnsemblPlants" id="QL12p001583:mrna">
    <property type="protein sequence ID" value="QL12p001583:mrna"/>
    <property type="gene ID" value="QL12p001583"/>
</dbReference>
<keyword evidence="9" id="KW-1185">Reference proteome</keyword>
<evidence type="ECO:0000256" key="1">
    <source>
        <dbReference type="ARBA" id="ARBA00004123"/>
    </source>
</evidence>
<keyword evidence="4" id="KW-0539">Nucleus</keyword>
<dbReference type="Gramene" id="QL12p001583:mrna">
    <property type="protein sequence ID" value="QL12p001583:mrna"/>
    <property type="gene ID" value="QL12p001583"/>
</dbReference>
<dbReference type="EMBL" id="LRBV02000012">
    <property type="status" value="NOT_ANNOTATED_CDS"/>
    <property type="molecule type" value="Genomic_DNA"/>
</dbReference>
<evidence type="ECO:0000313" key="9">
    <source>
        <dbReference type="Proteomes" id="UP000594261"/>
    </source>
</evidence>
<dbReference type="InterPro" id="IPR044964">
    <property type="entry name" value="RCD1/SRO1-5"/>
</dbReference>
<dbReference type="InParanoid" id="A0A7N2RE36"/>
<dbReference type="PANTHER" id="PTHR32263:SF24">
    <property type="entry name" value="PARP CATALYTIC DOMAIN-CONTAINING PROTEIN"/>
    <property type="match status" value="1"/>
</dbReference>
<dbReference type="InterPro" id="IPR012317">
    <property type="entry name" value="Poly(ADP-ribose)pol_cat_dom"/>
</dbReference>
<dbReference type="OMA" id="PAHIICA"/>
<dbReference type="PANTHER" id="PTHR32263">
    <property type="entry name" value="INACTIVE POLY [ADP-RIBOSE] POLYMERASE SRO4-RELATED"/>
    <property type="match status" value="1"/>
</dbReference>
<organism evidence="8 9">
    <name type="scientific">Quercus lobata</name>
    <name type="common">Valley oak</name>
    <dbReference type="NCBI Taxonomy" id="97700"/>
    <lineage>
        <taxon>Eukaryota</taxon>
        <taxon>Viridiplantae</taxon>
        <taxon>Streptophyta</taxon>
        <taxon>Embryophyta</taxon>
        <taxon>Tracheophyta</taxon>
        <taxon>Spermatophyta</taxon>
        <taxon>Magnoliopsida</taxon>
        <taxon>eudicotyledons</taxon>
        <taxon>Gunneridae</taxon>
        <taxon>Pentapetalae</taxon>
        <taxon>rosids</taxon>
        <taxon>fabids</taxon>
        <taxon>Fagales</taxon>
        <taxon>Fagaceae</taxon>
        <taxon>Quercus</taxon>
    </lineage>
</organism>
<accession>A0A7N2RE36</accession>
<feature type="compositionally biased region" description="Basic and acidic residues" evidence="5">
    <location>
        <begin position="242"/>
        <end position="256"/>
    </location>
</feature>
<keyword evidence="3" id="KW-0346">Stress response</keyword>
<dbReference type="InterPro" id="IPR057823">
    <property type="entry name" value="WWE_RCD1"/>
</dbReference>
<evidence type="ECO:0008006" key="10">
    <source>
        <dbReference type="Google" id="ProtNLM"/>
    </source>
</evidence>
<dbReference type="PROSITE" id="PS51879">
    <property type="entry name" value="RST"/>
    <property type="match status" value="1"/>
</dbReference>
<reference evidence="8" key="2">
    <citation type="submission" date="2021-01" db="UniProtKB">
        <authorList>
            <consortium name="EnsemblPlants"/>
        </authorList>
    </citation>
    <scope>IDENTIFICATION</scope>
</reference>
<proteinExistence type="predicted"/>
<dbReference type="FunCoup" id="A0A7N2RE36">
    <property type="interactions" value="2994"/>
</dbReference>
<feature type="domain" description="PARP catalytic" evidence="6">
    <location>
        <begin position="252"/>
        <end position="472"/>
    </location>
</feature>
<evidence type="ECO:0000256" key="2">
    <source>
        <dbReference type="ARBA" id="ARBA00022473"/>
    </source>
</evidence>
<dbReference type="GO" id="GO:0003950">
    <property type="term" value="F:NAD+ poly-ADP-ribosyltransferase activity"/>
    <property type="evidence" value="ECO:0007669"/>
    <property type="project" value="InterPro"/>
</dbReference>
<dbReference type="Gene3D" id="3.90.228.10">
    <property type="match status" value="1"/>
</dbReference>
<dbReference type="SUPFAM" id="SSF56399">
    <property type="entry name" value="ADP-ribosylation"/>
    <property type="match status" value="1"/>
</dbReference>
<evidence type="ECO:0000259" key="7">
    <source>
        <dbReference type="PROSITE" id="PS51879"/>
    </source>
</evidence>
<evidence type="ECO:0000256" key="4">
    <source>
        <dbReference type="ARBA" id="ARBA00023242"/>
    </source>
</evidence>
<sequence length="675" mass="76586">MEAKWAQVLDDGARNVVCLDRKRAARCTKKIVSVRQQVLSQRSGLNLSFGKVGKRKRSDSCKSQCGSCSKRSLLKNYMNFTKSGLPQRFLYHQNGEWTDYPQDIVELVRRHFHLKNAAVNVEFNGCHLLLDILYMIELELKTGLQKYIAWIDEAGCCFFPEFPSCVSETCEFCQSKLEDDATVSLSEPNEMPDIKLQLEIGLTEVNSSNSEECVEESNVRAKRNKVETKSVSNCEDLEVSDNDNRTSDFSSHKSRGENQQIAENRTTKYVVMHEMLDFDTVKDKFVTGMGSSVSANILEVKRCSSDLWQTRLELFQKQVEITKKNRGNPNVQYGWLAASKDALSSIMTYGLGHGGHKMMSSYGIGVHLAPLNYSHISASYCDDDENGIRYVVFCCVILGNVEVVSPGSVQCRPSTENFDSGVDSLQSPHHYIVWNMNMNTHIFPEFVVSFKMSSSADGGCLVAKENRIDVSGITICEWPQSQVQLYRSPVVSENCQPFPELGKKCQEKIVTLGSNSSKTPKSPWMPFGKLFEVISKETSPKDMELVNIHYQQFKSNKISREDFVKKLRWIVGDTLLRSTLMGLQCESVSGCEKFCRILPKAVRSGETWLDLDEILADLEEIRPNLGEIWLDLDEISAYFEEILLDLFEFRSDLDRLDRKHRRTTIIDGERQLSGL</sequence>
<dbReference type="Pfam" id="PF12174">
    <property type="entry name" value="RST"/>
    <property type="match status" value="1"/>
</dbReference>
<dbReference type="InterPro" id="IPR022003">
    <property type="entry name" value="RST"/>
</dbReference>
<dbReference type="AlphaFoldDB" id="A0A7N2RE36"/>
<name>A0A7N2RE36_QUELO</name>
<evidence type="ECO:0000256" key="5">
    <source>
        <dbReference type="SAM" id="MobiDB-lite"/>
    </source>
</evidence>
<keyword evidence="2" id="KW-0217">Developmental protein</keyword>
<dbReference type="Pfam" id="PF23467">
    <property type="entry name" value="WWE_5"/>
    <property type="match status" value="1"/>
</dbReference>
<feature type="domain" description="RST" evidence="7">
    <location>
        <begin position="518"/>
        <end position="589"/>
    </location>
</feature>
<evidence type="ECO:0000313" key="8">
    <source>
        <dbReference type="EnsemblPlants" id="QL12p001583:mrna"/>
    </source>
</evidence>
<protein>
    <recommendedName>
        <fullName evidence="10">Poly [ADP-ribose] polymerase</fullName>
    </recommendedName>
</protein>
<comment type="subcellular location">
    <subcellularLocation>
        <location evidence="1">Nucleus</location>
    </subcellularLocation>
</comment>
<dbReference type="GO" id="GO:0005634">
    <property type="term" value="C:nucleus"/>
    <property type="evidence" value="ECO:0007669"/>
    <property type="project" value="UniProtKB-SubCell"/>
</dbReference>
<reference evidence="8 9" key="1">
    <citation type="journal article" date="2016" name="G3 (Bethesda)">
        <title>First Draft Assembly and Annotation of the Genome of a California Endemic Oak Quercus lobata Nee (Fagaceae).</title>
        <authorList>
            <person name="Sork V.L."/>
            <person name="Fitz-Gibbon S.T."/>
            <person name="Puiu D."/>
            <person name="Crepeau M."/>
            <person name="Gugger P.F."/>
            <person name="Sherman R."/>
            <person name="Stevens K."/>
            <person name="Langley C.H."/>
            <person name="Pellegrini M."/>
            <person name="Salzberg S.L."/>
        </authorList>
    </citation>
    <scope>NUCLEOTIDE SEQUENCE [LARGE SCALE GENOMIC DNA]</scope>
    <source>
        <strain evidence="8 9">cv. SW786</strain>
    </source>
</reference>
<feature type="region of interest" description="Disordered" evidence="5">
    <location>
        <begin position="234"/>
        <end position="264"/>
    </location>
</feature>
<evidence type="ECO:0000259" key="6">
    <source>
        <dbReference type="PROSITE" id="PS51059"/>
    </source>
</evidence>
<evidence type="ECO:0000256" key="3">
    <source>
        <dbReference type="ARBA" id="ARBA00023016"/>
    </source>
</evidence>
<dbReference type="Proteomes" id="UP000594261">
    <property type="component" value="Chromosome 12"/>
</dbReference>
<dbReference type="PROSITE" id="PS51059">
    <property type="entry name" value="PARP_CATALYTIC"/>
    <property type="match status" value="1"/>
</dbReference>